<gene>
    <name evidence="1" type="ORF">HUJ06_000673</name>
</gene>
<evidence type="ECO:0000313" key="1">
    <source>
        <dbReference type="EMBL" id="DAD42443.1"/>
    </source>
</evidence>
<dbReference type="Proteomes" id="UP000607653">
    <property type="component" value="Unassembled WGS sequence"/>
</dbReference>
<dbReference type="EMBL" id="DUZY01000006">
    <property type="protein sequence ID" value="DAD42443.1"/>
    <property type="molecule type" value="Genomic_DNA"/>
</dbReference>
<reference evidence="1 2" key="1">
    <citation type="journal article" date="2020" name="Mol. Biol. Evol.">
        <title>Distinct Expression and Methylation Patterns for Genes with Different Fates following a Single Whole-Genome Duplication in Flowering Plants.</title>
        <authorList>
            <person name="Shi T."/>
            <person name="Rahmani R.S."/>
            <person name="Gugger P.F."/>
            <person name="Wang M."/>
            <person name="Li H."/>
            <person name="Zhang Y."/>
            <person name="Li Z."/>
            <person name="Wang Q."/>
            <person name="Van de Peer Y."/>
            <person name="Marchal K."/>
            <person name="Chen J."/>
        </authorList>
    </citation>
    <scope>NUCLEOTIDE SEQUENCE [LARGE SCALE GENOMIC DNA]</scope>
    <source>
        <tissue evidence="1">Leaf</tissue>
    </source>
</reference>
<proteinExistence type="predicted"/>
<evidence type="ECO:0000313" key="2">
    <source>
        <dbReference type="Proteomes" id="UP000607653"/>
    </source>
</evidence>
<organism evidence="1 2">
    <name type="scientific">Nelumbo nucifera</name>
    <name type="common">Sacred lotus</name>
    <dbReference type="NCBI Taxonomy" id="4432"/>
    <lineage>
        <taxon>Eukaryota</taxon>
        <taxon>Viridiplantae</taxon>
        <taxon>Streptophyta</taxon>
        <taxon>Embryophyta</taxon>
        <taxon>Tracheophyta</taxon>
        <taxon>Spermatophyta</taxon>
        <taxon>Magnoliopsida</taxon>
        <taxon>Proteales</taxon>
        <taxon>Nelumbonaceae</taxon>
        <taxon>Nelumbo</taxon>
    </lineage>
</organism>
<accession>A0A822ZD10</accession>
<comment type="caution">
    <text evidence="1">The sequence shown here is derived from an EMBL/GenBank/DDBJ whole genome shotgun (WGS) entry which is preliminary data.</text>
</comment>
<name>A0A822ZD10_NELNU</name>
<sequence>MSSETTIKKGKGGLGYWKALGDITNISCPQQETRQKRLIQRRSSI</sequence>
<dbReference type="AlphaFoldDB" id="A0A822ZD10"/>
<protein>
    <submittedName>
        <fullName evidence="1">Uncharacterized protein</fullName>
    </submittedName>
</protein>
<keyword evidence="2" id="KW-1185">Reference proteome</keyword>